<dbReference type="AlphaFoldDB" id="A0A0D1VZ06"/>
<dbReference type="PATRIC" id="fig|47500.12.peg.3910"/>
<dbReference type="OrthoDB" id="411356at2"/>
<dbReference type="EMBL" id="LGUG01000004">
    <property type="protein sequence ID" value="KON94392.1"/>
    <property type="molecule type" value="Genomic_DNA"/>
</dbReference>
<dbReference type="EMBL" id="FNED01000041">
    <property type="protein sequence ID" value="SDK14945.1"/>
    <property type="molecule type" value="Genomic_DNA"/>
</dbReference>
<reference evidence="2 4" key="1">
    <citation type="submission" date="2015-07" db="EMBL/GenBank/DDBJ databases">
        <title>Fjat-14205 dsm 2895.</title>
        <authorList>
            <person name="Liu B."/>
            <person name="Wang J."/>
            <person name="Zhu Y."/>
            <person name="Liu G."/>
            <person name="Chen Q."/>
            <person name="Chen Z."/>
            <person name="Lan J."/>
            <person name="Che J."/>
            <person name="Ge C."/>
            <person name="Shi H."/>
            <person name="Pan Z."/>
            <person name="Liu X."/>
        </authorList>
    </citation>
    <scope>NUCLEOTIDE SEQUENCE [LARGE SCALE GENOMIC DNA]</scope>
    <source>
        <strain evidence="2 4">DSM 2895</strain>
    </source>
</reference>
<gene>
    <name evidence="2" type="ORF">AF333_01670</name>
    <name evidence="3" type="ORF">SAMN04487909_14115</name>
</gene>
<proteinExistence type="predicted"/>
<evidence type="ECO:0000313" key="2">
    <source>
        <dbReference type="EMBL" id="KON94392.1"/>
    </source>
</evidence>
<dbReference type="Gene3D" id="3.40.30.10">
    <property type="entry name" value="Glutaredoxin"/>
    <property type="match status" value="1"/>
</dbReference>
<accession>A0A0D1VZ06</accession>
<evidence type="ECO:0000313" key="4">
    <source>
        <dbReference type="Proteomes" id="UP000037269"/>
    </source>
</evidence>
<evidence type="ECO:0000313" key="5">
    <source>
        <dbReference type="Proteomes" id="UP000182836"/>
    </source>
</evidence>
<feature type="domain" description="Thioredoxin" evidence="1">
    <location>
        <begin position="22"/>
        <end position="98"/>
    </location>
</feature>
<keyword evidence="4" id="KW-1185">Reference proteome</keyword>
<reference evidence="3 5" key="2">
    <citation type="submission" date="2016-10" db="EMBL/GenBank/DDBJ databases">
        <authorList>
            <person name="de Groot N.N."/>
        </authorList>
    </citation>
    <scope>NUCLEOTIDE SEQUENCE [LARGE SCALE GENOMIC DNA]</scope>
    <source>
        <strain evidence="3 5">DSM 2895</strain>
    </source>
</reference>
<evidence type="ECO:0000259" key="1">
    <source>
        <dbReference type="Pfam" id="PF00085"/>
    </source>
</evidence>
<sequence length="107" mass="12491">MRQLTEIQEVDTFLSSYKMSFLYISQESCSVCHALLPKVKTMLEAFPRLESVYVRMDDIPEVAGRFSVFTAPTLLLFVEGKEIVRKVRFVVMQELEADIRKYYDLVI</sequence>
<organism evidence="2 4">
    <name type="scientific">Aneurinibacillus migulanus</name>
    <name type="common">Bacillus migulanus</name>
    <dbReference type="NCBI Taxonomy" id="47500"/>
    <lineage>
        <taxon>Bacteria</taxon>
        <taxon>Bacillati</taxon>
        <taxon>Bacillota</taxon>
        <taxon>Bacilli</taxon>
        <taxon>Bacillales</taxon>
        <taxon>Paenibacillaceae</taxon>
        <taxon>Aneurinibacillus group</taxon>
        <taxon>Aneurinibacillus</taxon>
    </lineage>
</organism>
<name>A0A0D1VZ06_ANEMI</name>
<dbReference type="InterPro" id="IPR036249">
    <property type="entry name" value="Thioredoxin-like_sf"/>
</dbReference>
<dbReference type="RefSeq" id="WP_043066443.1">
    <property type="nucleotide sequence ID" value="NZ_BJOA01000239.1"/>
</dbReference>
<dbReference type="GeneID" id="42303920"/>
<dbReference type="STRING" id="47500.AF333_01670"/>
<dbReference type="Proteomes" id="UP000182836">
    <property type="component" value="Unassembled WGS sequence"/>
</dbReference>
<dbReference type="Proteomes" id="UP000037269">
    <property type="component" value="Unassembled WGS sequence"/>
</dbReference>
<dbReference type="SUPFAM" id="SSF52833">
    <property type="entry name" value="Thioredoxin-like"/>
    <property type="match status" value="1"/>
</dbReference>
<dbReference type="InterPro" id="IPR013766">
    <property type="entry name" value="Thioredoxin_domain"/>
</dbReference>
<dbReference type="CDD" id="cd02947">
    <property type="entry name" value="TRX_family"/>
    <property type="match status" value="1"/>
</dbReference>
<dbReference type="Pfam" id="PF00085">
    <property type="entry name" value="Thioredoxin"/>
    <property type="match status" value="1"/>
</dbReference>
<evidence type="ECO:0000313" key="3">
    <source>
        <dbReference type="EMBL" id="SDK14945.1"/>
    </source>
</evidence>
<protein>
    <submittedName>
        <fullName evidence="2">Thioredoxin</fullName>
    </submittedName>
</protein>